<sequence>MIVVVLLLAVAAITGGIIYWRTASQKELDAARQRCNDVKSQIYDVQSDYAQTVRDARELLNSTSSNDVSDPSTLSRLKEDLGHVPDNITTPNCSADSVEALDSERESTQDALRNQRGYAKTLETDIQDVKAALRDTQYGSTSDDYSSDSSDSSNSSDSSDSSSRELDGEAFSGTYTNDEYGYSIDIPSGFEWRDEQSDSVRKLIDTDTDMLIRIDADDNPAGLTPQSALAELKNHDDVSFATAKGSMVAGSWKEGSIIMYVKEYVTDSRTVTMTITYSQSVRSKADKLVEKISPTFTIND</sequence>
<dbReference type="AlphaFoldDB" id="A0A5N5RIQ9"/>
<evidence type="ECO:0000313" key="2">
    <source>
        <dbReference type="EMBL" id="KAB5607186.1"/>
    </source>
</evidence>
<name>A0A5N5RIQ9_9BIFI</name>
<dbReference type="RefSeq" id="WP_151916768.1">
    <property type="nucleotide sequence ID" value="NZ_RQSP01000014.1"/>
</dbReference>
<reference evidence="2 3" key="1">
    <citation type="journal article" date="2019" name="Int. J. Syst. Evol. Microbiol.">
        <title>Bifidobacterium jacchi sp. nov., isolated from the faeces of a baby common marmoset (Callithrix jacchus).</title>
        <authorList>
            <person name="Modesto M."/>
            <person name="Watanabe K."/>
            <person name="Arita M."/>
            <person name="Satti M."/>
            <person name="Oki K."/>
            <person name="Sciavilla P."/>
            <person name="Patavino C."/>
            <person name="Camma C."/>
            <person name="Michelini S."/>
            <person name="Sgorbati B."/>
            <person name="Mattarelli P."/>
        </authorList>
    </citation>
    <scope>NUCLEOTIDE SEQUENCE [LARGE SCALE GENOMIC DNA]</scope>
    <source>
        <strain evidence="2 3">MRM 9.3</strain>
    </source>
</reference>
<comment type="caution">
    <text evidence="2">The sequence shown here is derived from an EMBL/GenBank/DDBJ whole genome shotgun (WGS) entry which is preliminary data.</text>
</comment>
<gene>
    <name evidence="2" type="ORF">EHS19_05445</name>
</gene>
<dbReference type="OrthoDB" id="3227705at2"/>
<feature type="compositionally biased region" description="Low complexity" evidence="1">
    <location>
        <begin position="140"/>
        <end position="161"/>
    </location>
</feature>
<accession>A0A5N5RIQ9</accession>
<proteinExistence type="predicted"/>
<organism evidence="2 3">
    <name type="scientific">Bifidobacterium jacchi</name>
    <dbReference type="NCBI Taxonomy" id="2490545"/>
    <lineage>
        <taxon>Bacteria</taxon>
        <taxon>Bacillati</taxon>
        <taxon>Actinomycetota</taxon>
        <taxon>Actinomycetes</taxon>
        <taxon>Bifidobacteriales</taxon>
        <taxon>Bifidobacteriaceae</taxon>
        <taxon>Bifidobacterium</taxon>
    </lineage>
</organism>
<dbReference type="EMBL" id="RQSP01000014">
    <property type="protein sequence ID" value="KAB5607186.1"/>
    <property type="molecule type" value="Genomic_DNA"/>
</dbReference>
<dbReference type="Proteomes" id="UP000326336">
    <property type="component" value="Unassembled WGS sequence"/>
</dbReference>
<evidence type="ECO:0000313" key="3">
    <source>
        <dbReference type="Proteomes" id="UP000326336"/>
    </source>
</evidence>
<evidence type="ECO:0000256" key="1">
    <source>
        <dbReference type="SAM" id="MobiDB-lite"/>
    </source>
</evidence>
<protein>
    <submittedName>
        <fullName evidence="2">Uncharacterized protein</fullName>
    </submittedName>
</protein>
<feature type="region of interest" description="Disordered" evidence="1">
    <location>
        <begin position="133"/>
        <end position="174"/>
    </location>
</feature>
<keyword evidence="3" id="KW-1185">Reference proteome</keyword>